<organism evidence="1 2">
    <name type="scientific">Gymnopilus dilepis</name>
    <dbReference type="NCBI Taxonomy" id="231916"/>
    <lineage>
        <taxon>Eukaryota</taxon>
        <taxon>Fungi</taxon>
        <taxon>Dikarya</taxon>
        <taxon>Basidiomycota</taxon>
        <taxon>Agaricomycotina</taxon>
        <taxon>Agaricomycetes</taxon>
        <taxon>Agaricomycetidae</taxon>
        <taxon>Agaricales</taxon>
        <taxon>Agaricineae</taxon>
        <taxon>Hymenogastraceae</taxon>
        <taxon>Gymnopilus</taxon>
    </lineage>
</organism>
<accession>A0A409YA92</accession>
<name>A0A409YA92_9AGAR</name>
<reference evidence="1 2" key="1">
    <citation type="journal article" date="2018" name="Evol. Lett.">
        <title>Horizontal gene cluster transfer increased hallucinogenic mushroom diversity.</title>
        <authorList>
            <person name="Reynolds H.T."/>
            <person name="Vijayakumar V."/>
            <person name="Gluck-Thaler E."/>
            <person name="Korotkin H.B."/>
            <person name="Matheny P.B."/>
            <person name="Slot J.C."/>
        </authorList>
    </citation>
    <scope>NUCLEOTIDE SEQUENCE [LARGE SCALE GENOMIC DNA]</scope>
    <source>
        <strain evidence="1 2">SRW20</strain>
    </source>
</reference>
<gene>
    <name evidence="1" type="ORF">CVT26_009256</name>
</gene>
<keyword evidence="2" id="KW-1185">Reference proteome</keyword>
<dbReference type="InParanoid" id="A0A409YA92"/>
<proteinExistence type="predicted"/>
<evidence type="ECO:0000313" key="1">
    <source>
        <dbReference type="EMBL" id="PPQ99924.1"/>
    </source>
</evidence>
<protein>
    <submittedName>
        <fullName evidence="1">Uncharacterized protein</fullName>
    </submittedName>
</protein>
<evidence type="ECO:0000313" key="2">
    <source>
        <dbReference type="Proteomes" id="UP000284706"/>
    </source>
</evidence>
<comment type="caution">
    <text evidence="1">The sequence shown here is derived from an EMBL/GenBank/DDBJ whole genome shotgun (WGS) entry which is preliminary data.</text>
</comment>
<dbReference type="AlphaFoldDB" id="A0A409YA92"/>
<dbReference type="Proteomes" id="UP000284706">
    <property type="component" value="Unassembled WGS sequence"/>
</dbReference>
<sequence>MSTRDYTNPVHSLHRGSRVTSSYTLGSALNDTIKFSSDPNSSIPDLFGLLNLTDEQLQAVLPADRKNPLRDYQLPFMIIRFYVLYCDIPLKFDASRYSFSNIKDVKIGYYEITLTKFRNKELKNLQLFELFQAVGVGLLDMSNAQKKGIEEKLILYSIEQQNGPVWDANFKLFPKHDN</sequence>
<dbReference type="EMBL" id="NHYE01001039">
    <property type="protein sequence ID" value="PPQ99924.1"/>
    <property type="molecule type" value="Genomic_DNA"/>
</dbReference>